<dbReference type="InterPro" id="IPR006597">
    <property type="entry name" value="Sel1-like"/>
</dbReference>
<dbReference type="EMBL" id="FOMB01000056">
    <property type="protein sequence ID" value="SFD42101.1"/>
    <property type="molecule type" value="Genomic_DNA"/>
</dbReference>
<accession>A0A1I1S6G8</accession>
<dbReference type="Gene3D" id="1.25.40.10">
    <property type="entry name" value="Tetratricopeptide repeat domain"/>
    <property type="match status" value="3"/>
</dbReference>
<dbReference type="PANTHER" id="PTHR11102:SF160">
    <property type="entry name" value="ERAD-ASSOCIATED E3 UBIQUITIN-PROTEIN LIGASE COMPONENT HRD3"/>
    <property type="match status" value="1"/>
</dbReference>
<dbReference type="Proteomes" id="UP000182258">
    <property type="component" value="Unassembled WGS sequence"/>
</dbReference>
<organism evidence="1 2">
    <name type="scientific">Devosia psychrophila</name>
    <dbReference type="NCBI Taxonomy" id="728005"/>
    <lineage>
        <taxon>Bacteria</taxon>
        <taxon>Pseudomonadati</taxon>
        <taxon>Pseudomonadota</taxon>
        <taxon>Alphaproteobacteria</taxon>
        <taxon>Hyphomicrobiales</taxon>
        <taxon>Devosiaceae</taxon>
        <taxon>Devosia</taxon>
    </lineage>
</organism>
<dbReference type="SUPFAM" id="SSF81901">
    <property type="entry name" value="HCP-like"/>
    <property type="match status" value="2"/>
</dbReference>
<evidence type="ECO:0000313" key="2">
    <source>
        <dbReference type="Proteomes" id="UP000182258"/>
    </source>
</evidence>
<dbReference type="PANTHER" id="PTHR11102">
    <property type="entry name" value="SEL-1-LIKE PROTEIN"/>
    <property type="match status" value="1"/>
</dbReference>
<proteinExistence type="predicted"/>
<protein>
    <submittedName>
        <fullName evidence="1">TPR repeat</fullName>
    </submittedName>
</protein>
<gene>
    <name evidence="1" type="ORF">SAMN04488059_1568</name>
</gene>
<evidence type="ECO:0000313" key="1">
    <source>
        <dbReference type="EMBL" id="SFD42101.1"/>
    </source>
</evidence>
<name>A0A1I1S6G8_9HYPH</name>
<dbReference type="InterPro" id="IPR050767">
    <property type="entry name" value="Sel1_AlgK"/>
</dbReference>
<dbReference type="Pfam" id="PF08238">
    <property type="entry name" value="Sel1"/>
    <property type="match status" value="5"/>
</dbReference>
<sequence>MTLALSQNKNWHWGGGMGSVIGRLIELVVVGLVLSVPPVFAQAVNDKTAATCDQLASSPLDPAVPVGTGVKFDDLDAGAAIVACASAVEANPDNAKLRFQLARSYDVAEQFDKAIAEYRVAADQGYALALSSLGSLYEGGYGLDADPAAAARLYEEAAGAGVVVAMENLAKLYEDGRSVTQDYDRAVELYRQAAEAGSPYASGSLGWLAENGFGMPQDDVEAARLYQIAADGGEAFAQHNIGVMYAKARGGLTQSDVEAVKYFNLAAEQQWPPSYQSLGWHYSQGAGVSEDLAKAEEYFRLAIAEGDKNVRGDASNDLAWMFATESIRLDEAEQLARQAVDAGPEMASRIDTLAWVLHVSGRHEDALPFARKAVALEGDNAIFADHLAEIEAALGK</sequence>
<dbReference type="STRING" id="728005.SAMN04488059_1568"/>
<dbReference type="SMART" id="SM00671">
    <property type="entry name" value="SEL1"/>
    <property type="match status" value="6"/>
</dbReference>
<dbReference type="InterPro" id="IPR011990">
    <property type="entry name" value="TPR-like_helical_dom_sf"/>
</dbReference>
<dbReference type="AlphaFoldDB" id="A0A1I1S6G8"/>
<reference evidence="1 2" key="1">
    <citation type="submission" date="2016-10" db="EMBL/GenBank/DDBJ databases">
        <authorList>
            <person name="de Groot N.N."/>
        </authorList>
    </citation>
    <scope>NUCLEOTIDE SEQUENCE [LARGE SCALE GENOMIC DNA]</scope>
    <source>
        <strain evidence="1 2">CGMCC 1.10210</strain>
    </source>
</reference>